<organism evidence="1 2">
    <name type="scientific">Trypanosoma theileri</name>
    <dbReference type="NCBI Taxonomy" id="67003"/>
    <lineage>
        <taxon>Eukaryota</taxon>
        <taxon>Discoba</taxon>
        <taxon>Euglenozoa</taxon>
        <taxon>Kinetoplastea</taxon>
        <taxon>Metakinetoplastina</taxon>
        <taxon>Trypanosomatida</taxon>
        <taxon>Trypanosomatidae</taxon>
        <taxon>Trypanosoma</taxon>
    </lineage>
</organism>
<name>A0A1X0NRD4_9TRYP</name>
<reference evidence="1 2" key="1">
    <citation type="submission" date="2017-03" db="EMBL/GenBank/DDBJ databases">
        <title>An alternative strategy for trypanosome survival in the mammalian bloodstream revealed through genome and transcriptome analysis of the ubiquitous bovine parasite Trypanosoma (Megatrypanum) theileri.</title>
        <authorList>
            <person name="Kelly S."/>
            <person name="Ivens A."/>
            <person name="Mott A."/>
            <person name="O'Neill E."/>
            <person name="Emms D."/>
            <person name="Macleod O."/>
            <person name="Voorheis P."/>
            <person name="Matthews J."/>
            <person name="Matthews K."/>
            <person name="Carrington M."/>
        </authorList>
    </citation>
    <scope>NUCLEOTIDE SEQUENCE [LARGE SCALE GENOMIC DNA]</scope>
    <source>
        <strain evidence="1">Edinburgh</strain>
    </source>
</reference>
<accession>A0A1X0NRD4</accession>
<dbReference type="VEuPathDB" id="TriTrypDB:TM35_000261910"/>
<dbReference type="AlphaFoldDB" id="A0A1X0NRD4"/>
<dbReference type="RefSeq" id="XP_028880805.1">
    <property type="nucleotide sequence ID" value="XM_029027928.1"/>
</dbReference>
<feature type="non-terminal residue" evidence="1">
    <location>
        <position position="1"/>
    </location>
</feature>
<keyword evidence="1" id="KW-0808">Transferase</keyword>
<keyword evidence="2" id="KW-1185">Reference proteome</keyword>
<proteinExistence type="predicted"/>
<protein>
    <submittedName>
        <fullName evidence="1">UDP-Gal or UDP-GlcNAc-dependent glycosyltransferase</fullName>
    </submittedName>
</protein>
<dbReference type="OrthoDB" id="10447528at2759"/>
<evidence type="ECO:0000313" key="1">
    <source>
        <dbReference type="EMBL" id="ORC86739.1"/>
    </source>
</evidence>
<gene>
    <name evidence="1" type="ORF">TM35_000261910</name>
</gene>
<dbReference type="GO" id="GO:0016740">
    <property type="term" value="F:transferase activity"/>
    <property type="evidence" value="ECO:0007669"/>
    <property type="project" value="UniProtKB-KW"/>
</dbReference>
<dbReference type="GeneID" id="39987708"/>
<comment type="caution">
    <text evidence="1">The sequence shown here is derived from an EMBL/GenBank/DDBJ whole genome shotgun (WGS) entry which is preliminary data.</text>
</comment>
<evidence type="ECO:0000313" key="2">
    <source>
        <dbReference type="Proteomes" id="UP000192257"/>
    </source>
</evidence>
<sequence>RDLLEQFVSYTPLQRLVYTPYSKEEEARFFSLNMHHEDMMVGYVLHKVMGNNITFVREPPCRFHDLYRGYHSRNVTWSSVMMHHTKEKDYELFMNIFGNDTAPPAKAYKVINNRIEFEC</sequence>
<dbReference type="EMBL" id="NBCO01000026">
    <property type="protein sequence ID" value="ORC86739.1"/>
    <property type="molecule type" value="Genomic_DNA"/>
</dbReference>
<dbReference type="Proteomes" id="UP000192257">
    <property type="component" value="Unassembled WGS sequence"/>
</dbReference>